<organism evidence="5 6">
    <name type="scientific">Candidatus Mcinerneyibacterium aminivorans</name>
    <dbReference type="NCBI Taxonomy" id="2703815"/>
    <lineage>
        <taxon>Bacteria</taxon>
        <taxon>Candidatus Macinerneyibacteriota</taxon>
        <taxon>Candidatus Mcinerneyibacteria</taxon>
        <taxon>Candidatus Mcinerneyibacteriales</taxon>
        <taxon>Candidatus Mcinerneyibacteriaceae</taxon>
        <taxon>Candidatus Mcinerneyibacterium</taxon>
    </lineage>
</organism>
<name>A0A5D0MM48_9BACT</name>
<feature type="domain" description="HTH marR-type" evidence="4">
    <location>
        <begin position="1"/>
        <end position="136"/>
    </location>
</feature>
<dbReference type="InterPro" id="IPR023187">
    <property type="entry name" value="Tscrpt_reg_MarR-type_CS"/>
</dbReference>
<dbReference type="GO" id="GO:0003677">
    <property type="term" value="F:DNA binding"/>
    <property type="evidence" value="ECO:0007669"/>
    <property type="project" value="UniProtKB-KW"/>
</dbReference>
<evidence type="ECO:0000256" key="1">
    <source>
        <dbReference type="ARBA" id="ARBA00023015"/>
    </source>
</evidence>
<keyword evidence="1" id="KW-0805">Transcription regulation</keyword>
<gene>
    <name evidence="5" type="ORF">FXF47_03420</name>
</gene>
<comment type="caution">
    <text evidence="5">The sequence shown here is derived from an EMBL/GenBank/DDBJ whole genome shotgun (WGS) entry which is preliminary data.</text>
</comment>
<keyword evidence="2" id="KW-0238">DNA-binding</keyword>
<accession>A0A5D0MM48</accession>
<keyword evidence="3" id="KW-0804">Transcription</keyword>
<reference evidence="5" key="1">
    <citation type="submission" date="2019-08" db="EMBL/GenBank/DDBJ databases">
        <title>Genomic characterization of a novel candidate phylum (ARYD3) from a high temperature, high salinity tertiary oil reservoir in north central Oklahoma, USA.</title>
        <authorList>
            <person name="Youssef N.H."/>
            <person name="Yadav A."/>
            <person name="Elshahed M.S."/>
        </authorList>
    </citation>
    <scope>NUCLEOTIDE SEQUENCE [LARGE SCALE GENOMIC DNA]</scope>
    <source>
        <strain evidence="5">ARYD3</strain>
    </source>
</reference>
<dbReference type="SUPFAM" id="SSF46785">
    <property type="entry name" value="Winged helix' DNA-binding domain"/>
    <property type="match status" value="1"/>
</dbReference>
<dbReference type="SMART" id="SM00347">
    <property type="entry name" value="HTH_MARR"/>
    <property type="match status" value="1"/>
</dbReference>
<dbReference type="PANTHER" id="PTHR42756">
    <property type="entry name" value="TRANSCRIPTIONAL REGULATOR, MARR"/>
    <property type="match status" value="1"/>
</dbReference>
<dbReference type="InterPro" id="IPR000835">
    <property type="entry name" value="HTH_MarR-typ"/>
</dbReference>
<evidence type="ECO:0000259" key="4">
    <source>
        <dbReference type="PROSITE" id="PS50995"/>
    </source>
</evidence>
<dbReference type="PROSITE" id="PS01117">
    <property type="entry name" value="HTH_MARR_1"/>
    <property type="match status" value="1"/>
</dbReference>
<evidence type="ECO:0000313" key="5">
    <source>
        <dbReference type="EMBL" id="TYB31659.1"/>
    </source>
</evidence>
<evidence type="ECO:0000256" key="3">
    <source>
        <dbReference type="ARBA" id="ARBA00023163"/>
    </source>
</evidence>
<proteinExistence type="predicted"/>
<dbReference type="AlphaFoldDB" id="A0A5D0MM48"/>
<dbReference type="PROSITE" id="PS50995">
    <property type="entry name" value="HTH_MARR_2"/>
    <property type="match status" value="1"/>
</dbReference>
<dbReference type="InterPro" id="IPR036388">
    <property type="entry name" value="WH-like_DNA-bd_sf"/>
</dbReference>
<evidence type="ECO:0000313" key="6">
    <source>
        <dbReference type="Proteomes" id="UP000324143"/>
    </source>
</evidence>
<dbReference type="Pfam" id="PF01047">
    <property type="entry name" value="MarR"/>
    <property type="match status" value="1"/>
</dbReference>
<dbReference type="PANTHER" id="PTHR42756:SF1">
    <property type="entry name" value="TRANSCRIPTIONAL REPRESSOR OF EMRAB OPERON"/>
    <property type="match status" value="1"/>
</dbReference>
<dbReference type="EMBL" id="VSIX01000032">
    <property type="protein sequence ID" value="TYB31659.1"/>
    <property type="molecule type" value="Genomic_DNA"/>
</dbReference>
<dbReference type="PRINTS" id="PR00598">
    <property type="entry name" value="HTHMARR"/>
</dbReference>
<keyword evidence="6" id="KW-1185">Reference proteome</keyword>
<protein>
    <submittedName>
        <fullName evidence="5">MarR family transcriptional regulator</fullName>
    </submittedName>
</protein>
<dbReference type="GO" id="GO:0003700">
    <property type="term" value="F:DNA-binding transcription factor activity"/>
    <property type="evidence" value="ECO:0007669"/>
    <property type="project" value="InterPro"/>
</dbReference>
<evidence type="ECO:0000256" key="2">
    <source>
        <dbReference type="ARBA" id="ARBA00023125"/>
    </source>
</evidence>
<dbReference type="Gene3D" id="1.10.10.10">
    <property type="entry name" value="Winged helix-like DNA-binding domain superfamily/Winged helix DNA-binding domain"/>
    <property type="match status" value="1"/>
</dbReference>
<sequence>MNIYERLEFLIRKTSFNIFKYGRRIINRYELSKSQFDIIVDIYFTSPKSLKSLCKALDLAPSTVSEMLDRMEKKDLIVKKKDKKDKRKIKIDITEQANNIIEDVINRRVEYVKEVLENVEEENLEVFKQVLMKMLECQKSLE</sequence>
<dbReference type="InterPro" id="IPR036390">
    <property type="entry name" value="WH_DNA-bd_sf"/>
</dbReference>
<dbReference type="Proteomes" id="UP000324143">
    <property type="component" value="Unassembled WGS sequence"/>
</dbReference>